<dbReference type="PANTHER" id="PTHR35786">
    <property type="entry name" value="REDOX-SENSING TRANSCRIPTIONAL REPRESSOR REX"/>
    <property type="match status" value="1"/>
</dbReference>
<keyword evidence="5" id="KW-0804">Transcription</keyword>
<dbReference type="Gene3D" id="3.40.50.720">
    <property type="entry name" value="NAD(P)-binding Rossmann-like Domain"/>
    <property type="match status" value="1"/>
</dbReference>
<dbReference type="EMBL" id="VSSQ01043355">
    <property type="protein sequence ID" value="MPM97026.1"/>
    <property type="molecule type" value="Genomic_DNA"/>
</dbReference>
<protein>
    <submittedName>
        <fullName evidence="7">Redox-sensing transcriptional repressor Rex</fullName>
    </submittedName>
</protein>
<gene>
    <name evidence="7" type="primary">rex_42</name>
    <name evidence="7" type="ORF">SDC9_144197</name>
</gene>
<sequence length="214" mass="23925">MDNKANENISLTTLQRLPNYLRYFKAMAEQGTEYLSSVTIAKDLNLTPMVVKKDLSVALITDGKPKLGYQVAALISDIEQFLGYDNTQDAVIVGVGQLGKALMSYEGFSHYGLNIIVGFDIDEHVRDVNGKKVLPMNKFRNLVERMKIHIGIITVPKENAQEVAELMIRSGIRAIWNWAPVQLNVPEQIAVKQEDLAASLAVLSNRLKELIKKE</sequence>
<reference evidence="7" key="1">
    <citation type="submission" date="2019-08" db="EMBL/GenBank/DDBJ databases">
        <authorList>
            <person name="Kucharzyk K."/>
            <person name="Murdoch R.W."/>
            <person name="Higgins S."/>
            <person name="Loffler F."/>
        </authorList>
    </citation>
    <scope>NUCLEOTIDE SEQUENCE</scope>
</reference>
<keyword evidence="1" id="KW-0963">Cytoplasm</keyword>
<dbReference type="InterPro" id="IPR036390">
    <property type="entry name" value="WH_DNA-bd_sf"/>
</dbReference>
<dbReference type="InterPro" id="IPR036291">
    <property type="entry name" value="NAD(P)-bd_dom_sf"/>
</dbReference>
<evidence type="ECO:0000259" key="6">
    <source>
        <dbReference type="SMART" id="SM00881"/>
    </source>
</evidence>
<evidence type="ECO:0000256" key="3">
    <source>
        <dbReference type="ARBA" id="ARBA00023015"/>
    </source>
</evidence>
<dbReference type="NCBIfam" id="NF003996">
    <property type="entry name" value="PRK05472.2-5"/>
    <property type="match status" value="1"/>
</dbReference>
<proteinExistence type="inferred from homology"/>
<dbReference type="InterPro" id="IPR036388">
    <property type="entry name" value="WH-like_DNA-bd_sf"/>
</dbReference>
<dbReference type="InterPro" id="IPR009718">
    <property type="entry name" value="Rex_DNA-bd_C_dom"/>
</dbReference>
<evidence type="ECO:0000256" key="4">
    <source>
        <dbReference type="ARBA" id="ARBA00023125"/>
    </source>
</evidence>
<dbReference type="GO" id="GO:0003677">
    <property type="term" value="F:DNA binding"/>
    <property type="evidence" value="ECO:0007669"/>
    <property type="project" value="UniProtKB-KW"/>
</dbReference>
<dbReference type="SUPFAM" id="SSF51735">
    <property type="entry name" value="NAD(P)-binding Rossmann-fold domains"/>
    <property type="match status" value="1"/>
</dbReference>
<feature type="domain" description="CoA-binding" evidence="6">
    <location>
        <begin position="83"/>
        <end position="182"/>
    </location>
</feature>
<dbReference type="NCBIfam" id="NF003995">
    <property type="entry name" value="PRK05472.2-4"/>
    <property type="match status" value="1"/>
</dbReference>
<dbReference type="SUPFAM" id="SSF46785">
    <property type="entry name" value="Winged helix' DNA-binding domain"/>
    <property type="match status" value="1"/>
</dbReference>
<dbReference type="GO" id="GO:0045892">
    <property type="term" value="P:negative regulation of DNA-templated transcription"/>
    <property type="evidence" value="ECO:0007669"/>
    <property type="project" value="InterPro"/>
</dbReference>
<dbReference type="SMART" id="SM00881">
    <property type="entry name" value="CoA_binding"/>
    <property type="match status" value="1"/>
</dbReference>
<evidence type="ECO:0000256" key="5">
    <source>
        <dbReference type="ARBA" id="ARBA00023163"/>
    </source>
</evidence>
<dbReference type="AlphaFoldDB" id="A0A645E653"/>
<dbReference type="GO" id="GO:0051775">
    <property type="term" value="P:response to redox state"/>
    <property type="evidence" value="ECO:0007669"/>
    <property type="project" value="InterPro"/>
</dbReference>
<dbReference type="HAMAP" id="MF_01131">
    <property type="entry name" value="Rex"/>
    <property type="match status" value="1"/>
</dbReference>
<dbReference type="InterPro" id="IPR022876">
    <property type="entry name" value="Tscrpt_rep_Rex"/>
</dbReference>
<name>A0A645E653_9ZZZZ</name>
<evidence type="ECO:0000313" key="7">
    <source>
        <dbReference type="EMBL" id="MPM97026.1"/>
    </source>
</evidence>
<dbReference type="NCBIfam" id="NF003994">
    <property type="entry name" value="PRK05472.2-3"/>
    <property type="match status" value="1"/>
</dbReference>
<keyword evidence="4" id="KW-0238">DNA-binding</keyword>
<evidence type="ECO:0000256" key="1">
    <source>
        <dbReference type="ARBA" id="ARBA00022490"/>
    </source>
</evidence>
<dbReference type="Pfam" id="PF02629">
    <property type="entry name" value="CoA_binding"/>
    <property type="match status" value="1"/>
</dbReference>
<keyword evidence="2" id="KW-0678">Repressor</keyword>
<comment type="caution">
    <text evidence="7">The sequence shown here is derived from an EMBL/GenBank/DDBJ whole genome shotgun (WGS) entry which is preliminary data.</text>
</comment>
<dbReference type="Pfam" id="PF06971">
    <property type="entry name" value="Put_DNA-bind_N"/>
    <property type="match status" value="1"/>
</dbReference>
<organism evidence="7">
    <name type="scientific">bioreactor metagenome</name>
    <dbReference type="NCBI Taxonomy" id="1076179"/>
    <lineage>
        <taxon>unclassified sequences</taxon>
        <taxon>metagenomes</taxon>
        <taxon>ecological metagenomes</taxon>
    </lineage>
</organism>
<dbReference type="InterPro" id="IPR003781">
    <property type="entry name" value="CoA-bd"/>
</dbReference>
<evidence type="ECO:0000256" key="2">
    <source>
        <dbReference type="ARBA" id="ARBA00022491"/>
    </source>
</evidence>
<dbReference type="Gene3D" id="1.10.10.10">
    <property type="entry name" value="Winged helix-like DNA-binding domain superfamily/Winged helix DNA-binding domain"/>
    <property type="match status" value="1"/>
</dbReference>
<accession>A0A645E653</accession>
<keyword evidence="3" id="KW-0805">Transcription regulation</keyword>
<dbReference type="PANTHER" id="PTHR35786:SF1">
    <property type="entry name" value="REDOX-SENSING TRANSCRIPTIONAL REPRESSOR REX 1"/>
    <property type="match status" value="1"/>
</dbReference>